<keyword evidence="5" id="KW-0949">S-adenosyl-L-methionine</keyword>
<evidence type="ECO:0000256" key="1">
    <source>
        <dbReference type="ARBA" id="ARBA00022490"/>
    </source>
</evidence>
<feature type="compositionally biased region" description="Basic residues" evidence="6">
    <location>
        <begin position="303"/>
        <end position="313"/>
    </location>
</feature>
<dbReference type="KEGG" id="mtuc:J113_07060"/>
<keyword evidence="1" id="KW-0963">Cytoplasm</keyword>
<evidence type="ECO:0000313" key="9">
    <source>
        <dbReference type="Proteomes" id="UP000013548"/>
    </source>
</evidence>
<dbReference type="Proteomes" id="UP000013548">
    <property type="component" value="Chromosome"/>
</dbReference>
<dbReference type="Gene3D" id="3.30.950.10">
    <property type="entry name" value="Methyltransferase, Cobalt-precorrin-4 Transmethylase, Domain 2"/>
    <property type="match status" value="1"/>
</dbReference>
<dbReference type="GO" id="GO:0006364">
    <property type="term" value="P:rRNA processing"/>
    <property type="evidence" value="ECO:0007669"/>
    <property type="project" value="UniProtKB-KW"/>
</dbReference>
<feature type="region of interest" description="Disordered" evidence="6">
    <location>
        <begin position="276"/>
        <end position="313"/>
    </location>
</feature>
<name>R4MG98_MYCTX</name>
<dbReference type="PANTHER" id="PTHR46111:SF1">
    <property type="entry name" value="RIBOSOMAL RNA SMALL SUBUNIT METHYLTRANSFERASE I"/>
    <property type="match status" value="1"/>
</dbReference>
<dbReference type="BioCyc" id="MTUB1310114:G13A2-1034-MONOMER"/>
<dbReference type="AlphaFoldDB" id="R4MG98"/>
<dbReference type="PROSITE" id="PS01296">
    <property type="entry name" value="RSMI"/>
    <property type="match status" value="1"/>
</dbReference>
<dbReference type="FunFam" id="3.30.950.10:FF:000002">
    <property type="entry name" value="Ribosomal RNA small subunit methyltransferase I"/>
    <property type="match status" value="1"/>
</dbReference>
<reference evidence="8 9" key="1">
    <citation type="journal article" date="2013" name="Genome Announc.">
        <title>Whole-Genome Sequences of Four Clinical Isolates of Mycobacterium tuberculosis from Tamil Nadu, South India.</title>
        <authorList>
            <person name="Narayanan S."/>
            <person name="Deshpande U."/>
        </authorList>
    </citation>
    <scope>NUCLEOTIDE SEQUENCE [LARGE SCALE GENOMIC DNA]</scope>
    <source>
        <strain evidence="8 9">CAS/NITR204</strain>
    </source>
</reference>
<dbReference type="PANTHER" id="PTHR46111">
    <property type="entry name" value="RIBOSOMAL RNA SMALL SUBUNIT METHYLTRANSFERASE I"/>
    <property type="match status" value="1"/>
</dbReference>
<protein>
    <recommendedName>
        <fullName evidence="7">Tetrapyrrole methylase domain-containing protein</fullName>
    </recommendedName>
</protein>
<dbReference type="InterPro" id="IPR035996">
    <property type="entry name" value="4pyrrol_Methylase_sf"/>
</dbReference>
<dbReference type="SUPFAM" id="SSF53790">
    <property type="entry name" value="Tetrapyrrole methylase"/>
    <property type="match status" value="1"/>
</dbReference>
<keyword evidence="2" id="KW-0698">rRNA processing</keyword>
<dbReference type="GO" id="GO:0008168">
    <property type="term" value="F:methyltransferase activity"/>
    <property type="evidence" value="ECO:0007669"/>
    <property type="project" value="UniProtKB-KW"/>
</dbReference>
<dbReference type="Pfam" id="PF00590">
    <property type="entry name" value="TP_methylase"/>
    <property type="match status" value="1"/>
</dbReference>
<dbReference type="InterPro" id="IPR000878">
    <property type="entry name" value="4pyrrol_Mease"/>
</dbReference>
<dbReference type="GO" id="GO:0032259">
    <property type="term" value="P:methylation"/>
    <property type="evidence" value="ECO:0007669"/>
    <property type="project" value="UniProtKB-KW"/>
</dbReference>
<proteinExistence type="predicted"/>
<dbReference type="Gene3D" id="3.40.1010.10">
    <property type="entry name" value="Cobalt-precorrin-4 Transmethylase, Domain 1"/>
    <property type="match status" value="1"/>
</dbReference>
<dbReference type="InterPro" id="IPR018063">
    <property type="entry name" value="SAM_MeTrfase_RsmI_CS"/>
</dbReference>
<dbReference type="PATRIC" id="fig|1310114.3.peg.1467"/>
<dbReference type="NCBIfam" id="TIGR00096">
    <property type="entry name" value="16S rRNA (cytidine(1402)-2'-O)-methyltransferase"/>
    <property type="match status" value="1"/>
</dbReference>
<dbReference type="FunFam" id="3.40.1010.10:FF:000007">
    <property type="entry name" value="Ribosomal RNA small subunit methyltransferase I"/>
    <property type="match status" value="1"/>
</dbReference>
<dbReference type="EMBL" id="CP005386">
    <property type="protein sequence ID" value="AGL26477.1"/>
    <property type="molecule type" value="Genomic_DNA"/>
</dbReference>
<dbReference type="PIRSF" id="PIRSF005917">
    <property type="entry name" value="MTase_YraL"/>
    <property type="match status" value="1"/>
</dbReference>
<sequence length="324" mass="34241">MSSGRLLLGATPLGQPSDASNPAALATADVVAAEDTRRVRKLAKALDIRIGGRVVSLFDRVEALRVTALLDAINNGATVLVVSDAGTPVISDPGYRLVAACIDAGVSVTCLPGPSAVTDGRVSGLPAEKFCFEGFAPRKGAARRAWLAELAEERRTCVFFESPRRLAACLNDAVEQLGGARPAAICRELTKVHEEVVRGSLDELAIWAAGGVLGEITVVVAGAAPHAELSSLIAQVEEFVAAGIRVKDACSEVAAAHPGVRTRQLYDAVLQSRRETGGPRAVVGQVGDTHPDGTESGCAQTRRERRQRRRSRQWGRCRQCGHGR</sequence>
<accession>R4MG98</accession>
<dbReference type="CDD" id="cd11648">
    <property type="entry name" value="RsmI"/>
    <property type="match status" value="1"/>
</dbReference>
<dbReference type="InterPro" id="IPR014776">
    <property type="entry name" value="4pyrrole_Mease_sub2"/>
</dbReference>
<evidence type="ECO:0000256" key="4">
    <source>
        <dbReference type="ARBA" id="ARBA00022679"/>
    </source>
</evidence>
<dbReference type="InterPro" id="IPR008189">
    <property type="entry name" value="rRNA_ssu_MeTfrase_I"/>
</dbReference>
<evidence type="ECO:0000313" key="8">
    <source>
        <dbReference type="EMBL" id="AGL26477.1"/>
    </source>
</evidence>
<evidence type="ECO:0000259" key="7">
    <source>
        <dbReference type="Pfam" id="PF00590"/>
    </source>
</evidence>
<dbReference type="HOGENOM" id="CLU_044779_0_0_11"/>
<gene>
    <name evidence="8" type="ORF">J113_07060</name>
</gene>
<evidence type="ECO:0000256" key="6">
    <source>
        <dbReference type="SAM" id="MobiDB-lite"/>
    </source>
</evidence>
<evidence type="ECO:0000256" key="3">
    <source>
        <dbReference type="ARBA" id="ARBA00022603"/>
    </source>
</evidence>
<evidence type="ECO:0000256" key="2">
    <source>
        <dbReference type="ARBA" id="ARBA00022552"/>
    </source>
</evidence>
<keyword evidence="4" id="KW-0808">Transferase</keyword>
<keyword evidence="3" id="KW-0489">Methyltransferase</keyword>
<organism evidence="8 9">
    <name type="scientific">Mycobacterium tuberculosis CAS/NITR204</name>
    <dbReference type="NCBI Taxonomy" id="1310114"/>
    <lineage>
        <taxon>Bacteria</taxon>
        <taxon>Bacillati</taxon>
        <taxon>Actinomycetota</taxon>
        <taxon>Actinomycetes</taxon>
        <taxon>Mycobacteriales</taxon>
        <taxon>Mycobacteriaceae</taxon>
        <taxon>Mycobacterium</taxon>
        <taxon>Mycobacterium tuberculosis complex</taxon>
    </lineage>
</organism>
<dbReference type="InterPro" id="IPR014777">
    <property type="entry name" value="4pyrrole_Mease_sub1"/>
</dbReference>
<evidence type="ECO:0000256" key="5">
    <source>
        <dbReference type="ARBA" id="ARBA00022691"/>
    </source>
</evidence>
<feature type="domain" description="Tetrapyrrole methylase" evidence="7">
    <location>
        <begin position="24"/>
        <end position="205"/>
    </location>
</feature>